<keyword evidence="4 6" id="KW-0472">Membrane</keyword>
<name>A0A023D2I9_ACIMT</name>
<organism evidence="7 8">
    <name type="scientific">Acidomonas methanolica NBRC 104435</name>
    <dbReference type="NCBI Taxonomy" id="1231351"/>
    <lineage>
        <taxon>Bacteria</taxon>
        <taxon>Pseudomonadati</taxon>
        <taxon>Pseudomonadota</taxon>
        <taxon>Alphaproteobacteria</taxon>
        <taxon>Acetobacterales</taxon>
        <taxon>Acetobacteraceae</taxon>
        <taxon>Acidomonas</taxon>
    </lineage>
</organism>
<comment type="similarity">
    <text evidence="5">Belongs to the FNT transporter (TC 1.A.16) family.</text>
</comment>
<feature type="transmembrane region" description="Helical" evidence="6">
    <location>
        <begin position="240"/>
        <end position="259"/>
    </location>
</feature>
<feature type="transmembrane region" description="Helical" evidence="6">
    <location>
        <begin position="180"/>
        <end position="202"/>
    </location>
</feature>
<reference evidence="7 8" key="2">
    <citation type="journal article" date="2014" name="FEMS Microbiol. Lett.">
        <title>Draft genomic DNA sequence of the facultatively methylotrophic bacterium Acidomonas methanolica type strain MB58.</title>
        <authorList>
            <person name="Higashiura N."/>
            <person name="Hadano H."/>
            <person name="Hirakawa H."/>
            <person name="Matsutani M."/>
            <person name="Takabe S."/>
            <person name="Matsushita K."/>
            <person name="Azuma Y."/>
        </authorList>
    </citation>
    <scope>NUCLEOTIDE SEQUENCE [LARGE SCALE GENOMIC DNA]</scope>
    <source>
        <strain evidence="7 8">MB58</strain>
    </source>
</reference>
<feature type="transmembrane region" description="Helical" evidence="6">
    <location>
        <begin position="29"/>
        <end position="50"/>
    </location>
</feature>
<evidence type="ECO:0000256" key="2">
    <source>
        <dbReference type="ARBA" id="ARBA00022692"/>
    </source>
</evidence>
<comment type="subcellular location">
    <subcellularLocation>
        <location evidence="1">Membrane</location>
        <topology evidence="1">Multi-pass membrane protein</topology>
    </subcellularLocation>
</comment>
<protein>
    <submittedName>
        <fullName evidence="7">Formate/nitrite transporter</fullName>
    </submittedName>
</protein>
<evidence type="ECO:0000313" key="8">
    <source>
        <dbReference type="Proteomes" id="UP000019760"/>
    </source>
</evidence>
<feature type="transmembrane region" description="Helical" evidence="6">
    <location>
        <begin position="104"/>
        <end position="126"/>
    </location>
</feature>
<evidence type="ECO:0000256" key="6">
    <source>
        <dbReference type="SAM" id="Phobius"/>
    </source>
</evidence>
<dbReference type="GO" id="GO:0005886">
    <property type="term" value="C:plasma membrane"/>
    <property type="evidence" value="ECO:0007669"/>
    <property type="project" value="TreeGrafter"/>
</dbReference>
<keyword evidence="3 6" id="KW-1133">Transmembrane helix</keyword>
<reference evidence="8" key="1">
    <citation type="journal article" date="2014" name="FEMS Microbiol. Lett.">
        <title>Draft Genomic DNA Sequence of the Facultatively Methylotrophic Bacterium Acidomonas methanolica type strain MB58.</title>
        <authorList>
            <person name="Higashiura N."/>
            <person name="Hadano H."/>
            <person name="Hirakawa H."/>
            <person name="Matsutani M."/>
            <person name="Takabe S."/>
            <person name="Matsushita K."/>
            <person name="Azuma Y."/>
        </authorList>
    </citation>
    <scope>NUCLEOTIDE SEQUENCE [LARGE SCALE GENOMIC DNA]</scope>
    <source>
        <strain evidence="8">MB58</strain>
    </source>
</reference>
<feature type="transmembrane region" description="Helical" evidence="6">
    <location>
        <begin position="214"/>
        <end position="234"/>
    </location>
</feature>
<dbReference type="PANTHER" id="PTHR30520">
    <property type="entry name" value="FORMATE TRANSPORTER-RELATED"/>
    <property type="match status" value="1"/>
</dbReference>
<dbReference type="GO" id="GO:0015499">
    <property type="term" value="F:formate transmembrane transporter activity"/>
    <property type="evidence" value="ECO:0007669"/>
    <property type="project" value="TreeGrafter"/>
</dbReference>
<evidence type="ECO:0000313" key="7">
    <source>
        <dbReference type="EMBL" id="GAJ28026.1"/>
    </source>
</evidence>
<comment type="caution">
    <text evidence="7">The sequence shown here is derived from an EMBL/GenBank/DDBJ whole genome shotgun (WGS) entry which is preliminary data.</text>
</comment>
<accession>A0A023D2I9</accession>
<sequence length="274" mass="28754">MADYVKPALIVSNMVEAATLKAALPTRDVLIRAMLAGAYLAFVTTLAFLVAAQTGQFIVGALLFPAGFALIVLLGMELLTGNFGMMPLAAFAGLIGPRDVFRNWVLVFIGNLLGSLIYAGLFWIAITDCGHVSGGPLGDKLRALAVSKTTAYAALGAAGMVTVFTKAILCNWMVSLGSVVGLASTSTIGKIVGCWLPIMIFVAQGYEHSVVNMFAIPAGMMLGANVSLADWWIWNEIPVTLGNLVGGFVFTGAALYATYRSAPISNQDPASRPV</sequence>
<dbReference type="Gene3D" id="1.20.1080.10">
    <property type="entry name" value="Glycerol uptake facilitator protein"/>
    <property type="match status" value="1"/>
</dbReference>
<gene>
    <name evidence="7" type="ORF">Amme_012_015</name>
</gene>
<keyword evidence="2 6" id="KW-0812">Transmembrane</keyword>
<evidence type="ECO:0000256" key="4">
    <source>
        <dbReference type="ARBA" id="ARBA00023136"/>
    </source>
</evidence>
<dbReference type="AlphaFoldDB" id="A0A023D2I9"/>
<evidence type="ECO:0000256" key="3">
    <source>
        <dbReference type="ARBA" id="ARBA00022989"/>
    </source>
</evidence>
<feature type="transmembrane region" description="Helical" evidence="6">
    <location>
        <begin position="150"/>
        <end position="174"/>
    </location>
</feature>
<dbReference type="PANTHER" id="PTHR30520:SF6">
    <property type="entry name" value="FORMATE_NITRATE FAMILY TRANSPORTER (EUROFUNG)"/>
    <property type="match status" value="1"/>
</dbReference>
<dbReference type="InterPro" id="IPR023271">
    <property type="entry name" value="Aquaporin-like"/>
</dbReference>
<evidence type="ECO:0000256" key="1">
    <source>
        <dbReference type="ARBA" id="ARBA00004141"/>
    </source>
</evidence>
<proteinExistence type="inferred from homology"/>
<feature type="transmembrane region" description="Helical" evidence="6">
    <location>
        <begin position="57"/>
        <end position="76"/>
    </location>
</feature>
<evidence type="ECO:0000256" key="5">
    <source>
        <dbReference type="ARBA" id="ARBA00049660"/>
    </source>
</evidence>
<dbReference type="Pfam" id="PF01226">
    <property type="entry name" value="Form_Nir_trans"/>
    <property type="match status" value="1"/>
</dbReference>
<keyword evidence="8" id="KW-1185">Reference proteome</keyword>
<dbReference type="EMBL" id="BAND01000012">
    <property type="protein sequence ID" value="GAJ28026.1"/>
    <property type="molecule type" value="Genomic_DNA"/>
</dbReference>
<dbReference type="Proteomes" id="UP000019760">
    <property type="component" value="Unassembled WGS sequence"/>
</dbReference>
<dbReference type="InterPro" id="IPR000292">
    <property type="entry name" value="For/NO2_transpt"/>
</dbReference>